<dbReference type="FunFam" id="3.90.1750.10:FF:000026">
    <property type="entry name" value="E3 ubiquitin-protein ligase HACE1"/>
    <property type="match status" value="1"/>
</dbReference>
<proteinExistence type="predicted"/>
<evidence type="ECO:0000256" key="4">
    <source>
        <dbReference type="ARBA" id="ARBA00004906"/>
    </source>
</evidence>
<dbReference type="GO" id="GO:0000139">
    <property type="term" value="C:Golgi membrane"/>
    <property type="evidence" value="ECO:0007669"/>
    <property type="project" value="TreeGrafter"/>
</dbReference>
<dbReference type="InterPro" id="IPR002110">
    <property type="entry name" value="Ankyrin_rpt"/>
</dbReference>
<dbReference type="FunFam" id="3.30.2410.10:FF:000016">
    <property type="entry name" value="E3 ubiquitin-protein ligase HACE1 isoform X1"/>
    <property type="match status" value="1"/>
</dbReference>
<gene>
    <name evidence="24 25" type="primary">LOC109463626</name>
</gene>
<feature type="active site" description="Glycyl thioester intermediate" evidence="20">
    <location>
        <position position="1004"/>
    </location>
</feature>
<evidence type="ECO:0000256" key="15">
    <source>
        <dbReference type="ARBA" id="ARBA00037859"/>
    </source>
</evidence>
<comment type="subcellular location">
    <subcellularLocation>
        <location evidence="3">Cytoplasm</location>
    </subcellularLocation>
    <subcellularLocation>
        <location evidence="2">Endoplasmic reticulum</location>
    </subcellularLocation>
    <subcellularLocation>
        <location evidence="15">Golgi apparatus</location>
        <location evidence="15">Golgi stack membrane</location>
    </subcellularLocation>
</comment>
<dbReference type="SMART" id="SM00119">
    <property type="entry name" value="HECTc"/>
    <property type="match status" value="1"/>
</dbReference>
<keyword evidence="10" id="KW-0256">Endoplasmic reticulum</keyword>
<evidence type="ECO:0000256" key="9">
    <source>
        <dbReference type="ARBA" id="ARBA00022786"/>
    </source>
</evidence>
<dbReference type="AlphaFoldDB" id="A0A6P4YGA4"/>
<keyword evidence="12 19" id="KW-0040">ANK repeat</keyword>
<dbReference type="PROSITE" id="PS50088">
    <property type="entry name" value="ANK_REPEAT"/>
    <property type="match status" value="4"/>
</dbReference>
<keyword evidence="9 20" id="KW-0833">Ubl conjugation pathway</keyword>
<reference evidence="24 25" key="1">
    <citation type="submission" date="2025-04" db="UniProtKB">
        <authorList>
            <consortium name="RefSeq"/>
        </authorList>
    </citation>
    <scope>IDENTIFICATION</scope>
    <source>
        <tissue evidence="24 25">Gonad</tissue>
    </source>
</reference>
<dbReference type="RefSeq" id="XP_019616042.1">
    <property type="nucleotide sequence ID" value="XM_019760483.1"/>
</dbReference>
<keyword evidence="23" id="KW-1185">Reference proteome</keyword>
<dbReference type="SUPFAM" id="SSF56204">
    <property type="entry name" value="Hect, E3 ligase catalytic domain"/>
    <property type="match status" value="1"/>
</dbReference>
<dbReference type="Gene3D" id="1.25.40.20">
    <property type="entry name" value="Ankyrin repeat-containing domain"/>
    <property type="match status" value="2"/>
</dbReference>
<evidence type="ECO:0000256" key="17">
    <source>
        <dbReference type="ARBA" id="ARBA00041409"/>
    </source>
</evidence>
<feature type="domain" description="HECT" evidence="22">
    <location>
        <begin position="702"/>
        <end position="1037"/>
    </location>
</feature>
<evidence type="ECO:0000256" key="5">
    <source>
        <dbReference type="ARBA" id="ARBA00012485"/>
    </source>
</evidence>
<dbReference type="PANTHER" id="PTHR11254:SF363">
    <property type="entry name" value="E3 UBIQUITIN-PROTEIN LIGASE HACE1"/>
    <property type="match status" value="1"/>
</dbReference>
<dbReference type="GeneID" id="109463626"/>
<feature type="repeat" description="ANK" evidence="19">
    <location>
        <begin position="104"/>
        <end position="136"/>
    </location>
</feature>
<evidence type="ECO:0000256" key="14">
    <source>
        <dbReference type="ARBA" id="ARBA00023306"/>
    </source>
</evidence>
<protein>
    <recommendedName>
        <fullName evidence="16">E3 ubiquitin-protein ligase HACE1</fullName>
        <ecNumber evidence="5">2.3.2.26</ecNumber>
    </recommendedName>
    <alternativeName>
        <fullName evidence="18">HECT domain and ankyrin repeat-containing E3 ubiquitin-protein ligase 1</fullName>
    </alternativeName>
    <alternativeName>
        <fullName evidence="17">HECT-type E3 ubiquitin transferase HACE1</fullName>
    </alternativeName>
</protein>
<accession>A0A6P4YGA4</accession>
<dbReference type="GO" id="GO:0006511">
    <property type="term" value="P:ubiquitin-dependent protein catabolic process"/>
    <property type="evidence" value="ECO:0007669"/>
    <property type="project" value="TreeGrafter"/>
</dbReference>
<dbReference type="InterPro" id="IPR036770">
    <property type="entry name" value="Ankyrin_rpt-contain_sf"/>
</dbReference>
<organism evidence="23 24">
    <name type="scientific">Branchiostoma belcheri</name>
    <name type="common">Amphioxus</name>
    <dbReference type="NCBI Taxonomy" id="7741"/>
    <lineage>
        <taxon>Eukaryota</taxon>
        <taxon>Metazoa</taxon>
        <taxon>Chordata</taxon>
        <taxon>Cephalochordata</taxon>
        <taxon>Leptocardii</taxon>
        <taxon>Amphioxiformes</taxon>
        <taxon>Branchiostomatidae</taxon>
        <taxon>Branchiostoma</taxon>
    </lineage>
</organism>
<dbReference type="Proteomes" id="UP000515135">
    <property type="component" value="Unplaced"/>
</dbReference>
<evidence type="ECO:0000256" key="7">
    <source>
        <dbReference type="ARBA" id="ARBA00022679"/>
    </source>
</evidence>
<evidence type="ECO:0000256" key="11">
    <source>
        <dbReference type="ARBA" id="ARBA00023034"/>
    </source>
</evidence>
<dbReference type="FunFam" id="3.30.2160.10:FF:000001">
    <property type="entry name" value="E3 ubiquitin-protein ligase NEDD4-like"/>
    <property type="match status" value="1"/>
</dbReference>
<keyword evidence="7" id="KW-0808">Transferase</keyword>
<comment type="pathway">
    <text evidence="4">Protein modification; protein ubiquitination.</text>
</comment>
<keyword evidence="6" id="KW-0963">Cytoplasm</keyword>
<dbReference type="InterPro" id="IPR035983">
    <property type="entry name" value="Hect_E3_ubiquitin_ligase"/>
</dbReference>
<dbReference type="OrthoDB" id="8068875at2759"/>
<evidence type="ECO:0000256" key="6">
    <source>
        <dbReference type="ARBA" id="ARBA00022490"/>
    </source>
</evidence>
<name>A0A6P4YGA4_BRABE</name>
<sequence length="1037" mass="115257">MQVSMKSMESAMERIHRLTRSLRSARAVELPADPETAAYLLMPMIIANQHRSVADLISSSSFDVNYAFGRAQRNLLHIAANCGSFECMVLLLKKGADVNYQDMSGCTALHLAARNGQKKCLAKLLEYNADVNIRNNEGLTTIHWLAVNGRTELLHDLLQHVENVDVEVGDRKQNVDVEDAQGQTALHVACQNGHKSTVLCLLDNGADINRPNVTGATPLSFACSHGQRDTAQILLSRGAKYLGDSNGCAPLELAVQGGYSETCEVLLQHIPRLFEPLMQMTLNTNIKEAMLFKVLAFICQSSVSQHHMILVSVAELASAAGHRLLSVSSNYEDQVVSFLRCVKMLCRLYRLAPCEHSAKDSYTASRNTVPMATVFRPLELLWKSLEEWLLLIGSELNRAKTAPSKCSKGLGEEDSLQDTDEIATALIADRLSLHEDDLPGEMTLSSSLQSLTLGGSGELKDHIVEEEDEAETTVPPQDGKSDTSTDQSAGRPGTVEAAGADQEVKLSGTDSQQSDSVQGGVLFNTSSHDIQGHHSTAVRGHRRSRSRTYSSSSSRGTSPPGSTSRSHSAQDVVAACADRVCAVIQAFYNCCSCHTPQGMTSPRFIEFVVRHDAVLKFLVTRNPKIIFDHFHFLLECPELMSRFMHIIKAQDFTARREWFYENLHPQTGDRDLVHRPPSEDDVLLINREQVFDSSCKIVTKMNSEKLKENIAVKFSGEEGMGQGVVREWFDILSKEILNPDYALFTMSADGSTFQPNSNSAVNPDHLNYFRFAGGIMGLALYHRQLLNVYFTRSFYKHILGIPVNYHDVASIDPEYAKNLQWILDHDISDLGLELTFSVETDVFGAMEEVELKPDGKNIQVTEANKAEYVQLVTELRMTRAIQPQINAFLQGFHAFIPCSLVQLFDEYELELMLSGLPEVDVEDFERNTDYNSGYTADCPVIKWFWETVRDFPQQERVLLLQFVTGSSRVPHGGFAYLPGGSGMQKITISPVTYTPNLLPTASTCINLLKLPEYRSREELRERLKVALQHGSLGYGMA</sequence>
<dbReference type="PROSITE" id="PS50237">
    <property type="entry name" value="HECT"/>
    <property type="match status" value="1"/>
</dbReference>
<dbReference type="Pfam" id="PF00632">
    <property type="entry name" value="HECT"/>
    <property type="match status" value="1"/>
</dbReference>
<evidence type="ECO:0000256" key="1">
    <source>
        <dbReference type="ARBA" id="ARBA00000885"/>
    </source>
</evidence>
<dbReference type="GO" id="GO:0005783">
    <property type="term" value="C:endoplasmic reticulum"/>
    <property type="evidence" value="ECO:0007669"/>
    <property type="project" value="UniProtKB-SubCell"/>
</dbReference>
<feature type="repeat" description="ANK" evidence="19">
    <location>
        <begin position="71"/>
        <end position="103"/>
    </location>
</feature>
<dbReference type="GO" id="GO:0061025">
    <property type="term" value="P:membrane fusion"/>
    <property type="evidence" value="ECO:0007669"/>
    <property type="project" value="TreeGrafter"/>
</dbReference>
<evidence type="ECO:0000256" key="19">
    <source>
        <dbReference type="PROSITE-ProRule" id="PRU00023"/>
    </source>
</evidence>
<evidence type="ECO:0000259" key="22">
    <source>
        <dbReference type="PROSITE" id="PS50237"/>
    </source>
</evidence>
<keyword evidence="11" id="KW-0333">Golgi apparatus</keyword>
<evidence type="ECO:0000256" key="20">
    <source>
        <dbReference type="PROSITE-ProRule" id="PRU00104"/>
    </source>
</evidence>
<dbReference type="SUPFAM" id="SSF48403">
    <property type="entry name" value="Ankyrin repeat"/>
    <property type="match status" value="1"/>
</dbReference>
<evidence type="ECO:0000256" key="16">
    <source>
        <dbReference type="ARBA" id="ARBA00040370"/>
    </source>
</evidence>
<feature type="compositionally biased region" description="Low complexity" evidence="21">
    <location>
        <begin position="547"/>
        <end position="567"/>
    </location>
</feature>
<evidence type="ECO:0000256" key="8">
    <source>
        <dbReference type="ARBA" id="ARBA00022737"/>
    </source>
</evidence>
<dbReference type="Pfam" id="PF12796">
    <property type="entry name" value="Ank_2"/>
    <property type="match status" value="1"/>
</dbReference>
<dbReference type="PROSITE" id="PS50297">
    <property type="entry name" value="ANK_REP_REGION"/>
    <property type="match status" value="4"/>
</dbReference>
<feature type="repeat" description="ANK" evidence="19">
    <location>
        <begin position="214"/>
        <end position="246"/>
    </location>
</feature>
<dbReference type="Gene3D" id="3.30.2410.10">
    <property type="entry name" value="Hect, E3 ligase catalytic domain"/>
    <property type="match status" value="1"/>
</dbReference>
<dbReference type="FunFam" id="1.25.40.20:FF:000054">
    <property type="entry name" value="E3 ubiquitin-protein ligase HACE1 isoform X1"/>
    <property type="match status" value="1"/>
</dbReference>
<dbReference type="KEGG" id="bbel:109463626"/>
<evidence type="ECO:0000256" key="2">
    <source>
        <dbReference type="ARBA" id="ARBA00004240"/>
    </source>
</evidence>
<evidence type="ECO:0000256" key="3">
    <source>
        <dbReference type="ARBA" id="ARBA00004496"/>
    </source>
</evidence>
<dbReference type="GO" id="GO:0000209">
    <property type="term" value="P:protein polyubiquitination"/>
    <property type="evidence" value="ECO:0007669"/>
    <property type="project" value="TreeGrafter"/>
</dbReference>
<dbReference type="PANTHER" id="PTHR11254">
    <property type="entry name" value="HECT DOMAIN UBIQUITIN-PROTEIN LIGASE"/>
    <property type="match status" value="1"/>
</dbReference>
<feature type="region of interest" description="Disordered" evidence="21">
    <location>
        <begin position="467"/>
        <end position="567"/>
    </location>
</feature>
<evidence type="ECO:0000256" key="18">
    <source>
        <dbReference type="ARBA" id="ARBA00042378"/>
    </source>
</evidence>
<keyword evidence="13" id="KW-0472">Membrane</keyword>
<feature type="repeat" description="ANK" evidence="19">
    <location>
        <begin position="181"/>
        <end position="213"/>
    </location>
</feature>
<dbReference type="Gene3D" id="3.90.1750.10">
    <property type="entry name" value="Hect, E3 ligase catalytic domains"/>
    <property type="match status" value="1"/>
</dbReference>
<feature type="compositionally biased region" description="Polar residues" evidence="21">
    <location>
        <begin position="508"/>
        <end position="529"/>
    </location>
</feature>
<dbReference type="RefSeq" id="XP_019616041.1">
    <property type="nucleotide sequence ID" value="XM_019760482.1"/>
</dbReference>
<evidence type="ECO:0000313" key="24">
    <source>
        <dbReference type="RefSeq" id="XP_019616041.1"/>
    </source>
</evidence>
<dbReference type="InterPro" id="IPR000569">
    <property type="entry name" value="HECT_dom"/>
</dbReference>
<dbReference type="GO" id="GO:0032580">
    <property type="term" value="C:Golgi cisterna membrane"/>
    <property type="evidence" value="ECO:0007669"/>
    <property type="project" value="UniProtKB-SubCell"/>
</dbReference>
<evidence type="ECO:0000256" key="12">
    <source>
        <dbReference type="ARBA" id="ARBA00023043"/>
    </source>
</evidence>
<dbReference type="GO" id="GO:0007030">
    <property type="term" value="P:Golgi organization"/>
    <property type="evidence" value="ECO:0007669"/>
    <property type="project" value="TreeGrafter"/>
</dbReference>
<evidence type="ECO:0000256" key="21">
    <source>
        <dbReference type="SAM" id="MobiDB-lite"/>
    </source>
</evidence>
<dbReference type="Pfam" id="PF13637">
    <property type="entry name" value="Ank_4"/>
    <property type="match status" value="1"/>
</dbReference>
<dbReference type="GO" id="GO:0005634">
    <property type="term" value="C:nucleus"/>
    <property type="evidence" value="ECO:0007669"/>
    <property type="project" value="TreeGrafter"/>
</dbReference>
<keyword evidence="8" id="KW-0677">Repeat</keyword>
<evidence type="ECO:0000256" key="13">
    <source>
        <dbReference type="ARBA" id="ARBA00023136"/>
    </source>
</evidence>
<dbReference type="Gene3D" id="3.30.2160.10">
    <property type="entry name" value="Hect, E3 ligase catalytic domain"/>
    <property type="match status" value="1"/>
</dbReference>
<dbReference type="GO" id="GO:0061630">
    <property type="term" value="F:ubiquitin protein ligase activity"/>
    <property type="evidence" value="ECO:0007669"/>
    <property type="project" value="UniProtKB-EC"/>
</dbReference>
<comment type="catalytic activity">
    <reaction evidence="1">
        <text>S-ubiquitinyl-[E2 ubiquitin-conjugating enzyme]-L-cysteine + [acceptor protein]-L-lysine = [E2 ubiquitin-conjugating enzyme]-L-cysteine + N(6)-ubiquitinyl-[acceptor protein]-L-lysine.</text>
        <dbReference type="EC" id="2.3.2.26"/>
    </reaction>
</comment>
<evidence type="ECO:0000313" key="25">
    <source>
        <dbReference type="RefSeq" id="XP_019616042.1"/>
    </source>
</evidence>
<keyword evidence="14" id="KW-0131">Cell cycle</keyword>
<dbReference type="SMART" id="SM00248">
    <property type="entry name" value="ANK"/>
    <property type="match status" value="6"/>
</dbReference>
<dbReference type="CDD" id="cd00078">
    <property type="entry name" value="HECTc"/>
    <property type="match status" value="1"/>
</dbReference>
<evidence type="ECO:0000313" key="23">
    <source>
        <dbReference type="Proteomes" id="UP000515135"/>
    </source>
</evidence>
<dbReference type="EC" id="2.3.2.26" evidence="5"/>
<dbReference type="InterPro" id="IPR050409">
    <property type="entry name" value="E3_ubiq-protein_ligase"/>
</dbReference>
<evidence type="ECO:0000256" key="10">
    <source>
        <dbReference type="ARBA" id="ARBA00022824"/>
    </source>
</evidence>